<evidence type="ECO:0000256" key="1">
    <source>
        <dbReference type="ARBA" id="ARBA00008343"/>
    </source>
</evidence>
<dbReference type="RefSeq" id="WP_168549260.1">
    <property type="nucleotide sequence ID" value="NZ_JAAXPR010000010.1"/>
</dbReference>
<dbReference type="GO" id="GO:0006285">
    <property type="term" value="P:base-excision repair, AP site formation"/>
    <property type="evidence" value="ECO:0007669"/>
    <property type="project" value="TreeGrafter"/>
</dbReference>
<dbReference type="InterPro" id="IPR004036">
    <property type="entry name" value="Endonuclease-III-like_CS2"/>
</dbReference>
<dbReference type="GO" id="GO:0046872">
    <property type="term" value="F:metal ion binding"/>
    <property type="evidence" value="ECO:0007669"/>
    <property type="project" value="UniProtKB-KW"/>
</dbReference>
<accession>A0A7X6S1T5</accession>
<dbReference type="GO" id="GO:0019104">
    <property type="term" value="F:DNA N-glycosylase activity"/>
    <property type="evidence" value="ECO:0007669"/>
    <property type="project" value="UniProtKB-UniRule"/>
</dbReference>
<keyword evidence="12" id="KW-0540">Nuclease</keyword>
<evidence type="ECO:0000259" key="11">
    <source>
        <dbReference type="SMART" id="SM00478"/>
    </source>
</evidence>
<dbReference type="SUPFAM" id="SSF48150">
    <property type="entry name" value="DNA-glycosylase"/>
    <property type="match status" value="1"/>
</dbReference>
<dbReference type="Gene3D" id="1.10.340.30">
    <property type="entry name" value="Hypothetical protein, domain 2"/>
    <property type="match status" value="1"/>
</dbReference>
<keyword evidence="7 10" id="KW-0411">Iron-sulfur</keyword>
<keyword evidence="13" id="KW-1185">Reference proteome</keyword>
<dbReference type="AlphaFoldDB" id="A0A7X6S1T5"/>
<evidence type="ECO:0000256" key="3">
    <source>
        <dbReference type="ARBA" id="ARBA00022723"/>
    </source>
</evidence>
<dbReference type="InterPro" id="IPR023170">
    <property type="entry name" value="HhH_base_excis_C"/>
</dbReference>
<proteinExistence type="inferred from homology"/>
<keyword evidence="6 10" id="KW-0408">Iron</keyword>
<keyword evidence="5 10" id="KW-0378">Hydrolase</keyword>
<dbReference type="EC" id="4.2.99.18" evidence="10"/>
<keyword evidence="12" id="KW-0255">Endonuclease</keyword>
<dbReference type="PANTHER" id="PTHR10359">
    <property type="entry name" value="A/G-SPECIFIC ADENINE GLYCOSYLASE/ENDONUCLEASE III"/>
    <property type="match status" value="1"/>
</dbReference>
<keyword evidence="4 10" id="KW-0227">DNA damage</keyword>
<dbReference type="CDD" id="cd00056">
    <property type="entry name" value="ENDO3c"/>
    <property type="match status" value="1"/>
</dbReference>
<name>A0A7X6S1T5_9STRE</name>
<gene>
    <name evidence="10 12" type="primary">nth</name>
    <name evidence="12" type="ORF">HF992_06580</name>
</gene>
<evidence type="ECO:0000256" key="5">
    <source>
        <dbReference type="ARBA" id="ARBA00022801"/>
    </source>
</evidence>
<dbReference type="Gene3D" id="1.10.1670.10">
    <property type="entry name" value="Helix-hairpin-Helix base-excision DNA repair enzymes (C-terminal)"/>
    <property type="match status" value="1"/>
</dbReference>
<keyword evidence="9 10" id="KW-0326">Glycosidase</keyword>
<evidence type="ECO:0000256" key="8">
    <source>
        <dbReference type="ARBA" id="ARBA00023204"/>
    </source>
</evidence>
<keyword evidence="2 10" id="KW-0004">4Fe-4S</keyword>
<protein>
    <recommendedName>
        <fullName evidence="10">Endonuclease III</fullName>
        <ecNumber evidence="10">4.2.99.18</ecNumber>
    </recommendedName>
    <alternativeName>
        <fullName evidence="10">DNA-(apurinic or apyrimidinic site) lyase</fullName>
    </alternativeName>
</protein>
<evidence type="ECO:0000256" key="10">
    <source>
        <dbReference type="HAMAP-Rule" id="MF_00942"/>
    </source>
</evidence>
<comment type="function">
    <text evidence="10">DNA repair enzyme that has both DNA N-glycosylase activity and AP-lyase activity. The DNA N-glycosylase activity releases various damaged pyrimidines from DNA by cleaving the N-glycosidic bond, leaving an AP (apurinic/apyrimidinic) site. The AP-lyase activity cleaves the phosphodiester bond 3' to the AP site by a beta-elimination, leaving a 3'-terminal unsaturated sugar and a product with a terminal 5'-phosphate.</text>
</comment>
<feature type="domain" description="HhH-GPD" evidence="11">
    <location>
        <begin position="40"/>
        <end position="188"/>
    </location>
</feature>
<dbReference type="HAMAP" id="MF_00942">
    <property type="entry name" value="Nth"/>
    <property type="match status" value="1"/>
</dbReference>
<evidence type="ECO:0000256" key="6">
    <source>
        <dbReference type="ARBA" id="ARBA00023004"/>
    </source>
</evidence>
<dbReference type="InterPro" id="IPR011257">
    <property type="entry name" value="DNA_glycosylase"/>
</dbReference>
<evidence type="ECO:0000256" key="2">
    <source>
        <dbReference type="ARBA" id="ARBA00022485"/>
    </source>
</evidence>
<feature type="binding site" evidence="10">
    <location>
        <position position="190"/>
    </location>
    <ligand>
        <name>[4Fe-4S] cluster</name>
        <dbReference type="ChEBI" id="CHEBI:49883"/>
    </ligand>
</feature>
<dbReference type="PANTHER" id="PTHR10359:SF18">
    <property type="entry name" value="ENDONUCLEASE III"/>
    <property type="match status" value="1"/>
</dbReference>
<evidence type="ECO:0000256" key="9">
    <source>
        <dbReference type="ARBA" id="ARBA00023295"/>
    </source>
</evidence>
<dbReference type="InterPro" id="IPR005759">
    <property type="entry name" value="Nth"/>
</dbReference>
<dbReference type="PROSITE" id="PS01155">
    <property type="entry name" value="ENDONUCLEASE_III_2"/>
    <property type="match status" value="1"/>
</dbReference>
<feature type="binding site" evidence="10">
    <location>
        <position position="197"/>
    </location>
    <ligand>
        <name>[4Fe-4S] cluster</name>
        <dbReference type="ChEBI" id="CHEBI:49883"/>
    </ligand>
</feature>
<dbReference type="GO" id="GO:0051539">
    <property type="term" value="F:4 iron, 4 sulfur cluster binding"/>
    <property type="evidence" value="ECO:0007669"/>
    <property type="project" value="UniProtKB-UniRule"/>
</dbReference>
<keyword evidence="3 10" id="KW-0479">Metal-binding</keyword>
<dbReference type="PIRSF" id="PIRSF001435">
    <property type="entry name" value="Nth"/>
    <property type="match status" value="1"/>
</dbReference>
<organism evidence="12 13">
    <name type="scientific">Streptococcus ovuberis</name>
    <dbReference type="NCBI Taxonomy" id="1936207"/>
    <lineage>
        <taxon>Bacteria</taxon>
        <taxon>Bacillati</taxon>
        <taxon>Bacillota</taxon>
        <taxon>Bacilli</taxon>
        <taxon>Lactobacillales</taxon>
        <taxon>Streptococcaceae</taxon>
        <taxon>Streptococcus</taxon>
    </lineage>
</organism>
<dbReference type="FunFam" id="1.10.340.30:FF:000001">
    <property type="entry name" value="Endonuclease III"/>
    <property type="match status" value="1"/>
</dbReference>
<dbReference type="GO" id="GO:0003677">
    <property type="term" value="F:DNA binding"/>
    <property type="evidence" value="ECO:0007669"/>
    <property type="project" value="UniProtKB-UniRule"/>
</dbReference>
<dbReference type="GO" id="GO:0140078">
    <property type="term" value="F:class I DNA-(apurinic or apyrimidinic site) endonuclease activity"/>
    <property type="evidence" value="ECO:0007669"/>
    <property type="project" value="UniProtKB-EC"/>
</dbReference>
<keyword evidence="10" id="KW-0238">DNA-binding</keyword>
<comment type="catalytic activity">
    <reaction evidence="10">
        <text>2'-deoxyribonucleotide-(2'-deoxyribose 5'-phosphate)-2'-deoxyribonucleotide-DNA = a 3'-end 2'-deoxyribonucleotide-(2,3-dehydro-2,3-deoxyribose 5'-phosphate)-DNA + a 5'-end 5'-phospho-2'-deoxyribonucleoside-DNA + H(+)</text>
        <dbReference type="Rhea" id="RHEA:66592"/>
        <dbReference type="Rhea" id="RHEA-COMP:13180"/>
        <dbReference type="Rhea" id="RHEA-COMP:16897"/>
        <dbReference type="Rhea" id="RHEA-COMP:17067"/>
        <dbReference type="ChEBI" id="CHEBI:15378"/>
        <dbReference type="ChEBI" id="CHEBI:136412"/>
        <dbReference type="ChEBI" id="CHEBI:157695"/>
        <dbReference type="ChEBI" id="CHEBI:167181"/>
        <dbReference type="EC" id="4.2.99.18"/>
    </reaction>
</comment>
<comment type="similarity">
    <text evidence="1 10">Belongs to the Nth/MutY family.</text>
</comment>
<dbReference type="Proteomes" id="UP000522720">
    <property type="component" value="Unassembled WGS sequence"/>
</dbReference>
<dbReference type="Pfam" id="PF00633">
    <property type="entry name" value="HHH"/>
    <property type="match status" value="1"/>
</dbReference>
<evidence type="ECO:0000256" key="7">
    <source>
        <dbReference type="ARBA" id="ARBA00023014"/>
    </source>
</evidence>
<comment type="cofactor">
    <cofactor evidence="10">
        <name>[4Fe-4S] cluster</name>
        <dbReference type="ChEBI" id="CHEBI:49883"/>
    </cofactor>
    <text evidence="10">Binds 1 [4Fe-4S] cluster.</text>
</comment>
<evidence type="ECO:0000256" key="4">
    <source>
        <dbReference type="ARBA" id="ARBA00022763"/>
    </source>
</evidence>
<reference evidence="12 13" key="1">
    <citation type="submission" date="2020-04" db="EMBL/GenBank/DDBJ databases">
        <title>MicrobeNet Type strains.</title>
        <authorList>
            <person name="Nicholson A.C."/>
        </authorList>
    </citation>
    <scope>NUCLEOTIDE SEQUENCE [LARGE SCALE GENOMIC DNA]</scope>
    <source>
        <strain evidence="12 13">CCUG 69612</strain>
    </source>
</reference>
<evidence type="ECO:0000313" key="13">
    <source>
        <dbReference type="Proteomes" id="UP000522720"/>
    </source>
</evidence>
<keyword evidence="10" id="KW-0456">Lyase</keyword>
<dbReference type="EMBL" id="JAAXPR010000010">
    <property type="protein sequence ID" value="NKZ20506.1"/>
    <property type="molecule type" value="Genomic_DNA"/>
</dbReference>
<dbReference type="InterPro" id="IPR000445">
    <property type="entry name" value="HhH_motif"/>
</dbReference>
<dbReference type="SMART" id="SM00478">
    <property type="entry name" value="ENDO3c"/>
    <property type="match status" value="1"/>
</dbReference>
<evidence type="ECO:0000313" key="12">
    <source>
        <dbReference type="EMBL" id="NKZ20506.1"/>
    </source>
</evidence>
<dbReference type="Pfam" id="PF00730">
    <property type="entry name" value="HhH-GPD"/>
    <property type="match status" value="1"/>
</dbReference>
<dbReference type="InterPro" id="IPR003265">
    <property type="entry name" value="HhH-GPD_domain"/>
</dbReference>
<keyword evidence="8 10" id="KW-0234">DNA repair</keyword>
<comment type="caution">
    <text evidence="12">The sequence shown here is derived from an EMBL/GenBank/DDBJ whole genome shotgun (WGS) entry which is preliminary data.</text>
</comment>
<sequence length="208" mass="23233">MVLSKKKARHVIEEIIALFPDAQPSLDFRNHFELVCAVLLSAQTTDAAVNKATPGLFAAYPTPQAMAAADVADIARYISRLGLYRNKAKFLKECAQQLLDRHDGVVPQTREELEALSGVGRKTANVVLSVGFGIPAFAVDTHVSRICKHHQIVKQSATPLEIEKRVMDILPPERWLAAHQAMIYFGRAICHPKNPECDQYPQLYQFEE</sequence>
<dbReference type="NCBIfam" id="TIGR01083">
    <property type="entry name" value="nth"/>
    <property type="match status" value="1"/>
</dbReference>